<evidence type="ECO:0000313" key="2">
    <source>
        <dbReference type="EMBL" id="RNA45029.1"/>
    </source>
</evidence>
<comment type="caution">
    <text evidence="2">The sequence shown here is derived from an EMBL/GenBank/DDBJ whole genome shotgun (WGS) entry which is preliminary data.</text>
</comment>
<dbReference type="Proteomes" id="UP000276133">
    <property type="component" value="Unassembled WGS sequence"/>
</dbReference>
<sequence length="91" mass="10305">MVGMNHSILLFSKLADLHTSGERIKRRYIEYPTLMFVPPTKTGNLPARDSLSDIEIINSISNAENKDDSDSEVEDITKPKKSDFSSRQISY</sequence>
<dbReference type="AlphaFoldDB" id="A0A3M7TAK5"/>
<feature type="region of interest" description="Disordered" evidence="1">
    <location>
        <begin position="62"/>
        <end position="91"/>
    </location>
</feature>
<name>A0A3M7TAK5_BRAPC</name>
<accession>A0A3M7TAK5</accession>
<evidence type="ECO:0000256" key="1">
    <source>
        <dbReference type="SAM" id="MobiDB-lite"/>
    </source>
</evidence>
<feature type="compositionally biased region" description="Basic and acidic residues" evidence="1">
    <location>
        <begin position="75"/>
        <end position="84"/>
    </location>
</feature>
<keyword evidence="3" id="KW-1185">Reference proteome</keyword>
<protein>
    <submittedName>
        <fullName evidence="2">Uncharacterized protein</fullName>
    </submittedName>
</protein>
<dbReference type="EMBL" id="REGN01000038">
    <property type="protein sequence ID" value="RNA45029.1"/>
    <property type="molecule type" value="Genomic_DNA"/>
</dbReference>
<evidence type="ECO:0000313" key="3">
    <source>
        <dbReference type="Proteomes" id="UP000276133"/>
    </source>
</evidence>
<proteinExistence type="predicted"/>
<gene>
    <name evidence="2" type="ORF">BpHYR1_024129</name>
</gene>
<organism evidence="2 3">
    <name type="scientific">Brachionus plicatilis</name>
    <name type="common">Marine rotifer</name>
    <name type="synonym">Brachionus muelleri</name>
    <dbReference type="NCBI Taxonomy" id="10195"/>
    <lineage>
        <taxon>Eukaryota</taxon>
        <taxon>Metazoa</taxon>
        <taxon>Spiralia</taxon>
        <taxon>Gnathifera</taxon>
        <taxon>Rotifera</taxon>
        <taxon>Eurotatoria</taxon>
        <taxon>Monogononta</taxon>
        <taxon>Pseudotrocha</taxon>
        <taxon>Ploima</taxon>
        <taxon>Brachionidae</taxon>
        <taxon>Brachionus</taxon>
    </lineage>
</organism>
<reference evidence="2 3" key="1">
    <citation type="journal article" date="2018" name="Sci. Rep.">
        <title>Genomic signatures of local adaptation to the degree of environmental predictability in rotifers.</title>
        <authorList>
            <person name="Franch-Gras L."/>
            <person name="Hahn C."/>
            <person name="Garcia-Roger E.M."/>
            <person name="Carmona M.J."/>
            <person name="Serra M."/>
            <person name="Gomez A."/>
        </authorList>
    </citation>
    <scope>NUCLEOTIDE SEQUENCE [LARGE SCALE GENOMIC DNA]</scope>
    <source>
        <strain evidence="2">HYR1</strain>
    </source>
</reference>